<feature type="non-terminal residue" evidence="1">
    <location>
        <position position="1"/>
    </location>
</feature>
<reference evidence="1" key="2">
    <citation type="journal article" date="2021" name="Microbiome">
        <title>Successional dynamics and alternative stable states in a saline activated sludge microbial community over 9 years.</title>
        <authorList>
            <person name="Wang Y."/>
            <person name="Ye J."/>
            <person name="Ju F."/>
            <person name="Liu L."/>
            <person name="Boyd J.A."/>
            <person name="Deng Y."/>
            <person name="Parks D.H."/>
            <person name="Jiang X."/>
            <person name="Yin X."/>
            <person name="Woodcroft B.J."/>
            <person name="Tyson G.W."/>
            <person name="Hugenholtz P."/>
            <person name="Polz M.F."/>
            <person name="Zhang T."/>
        </authorList>
    </citation>
    <scope>NUCLEOTIDE SEQUENCE</scope>
    <source>
        <strain evidence="1">HKST-UBA01</strain>
    </source>
</reference>
<sequence>RLHPDFGPPPYGIPYVTVSGTQSLVPVTFVLYPDESDAGAPGQPSGYPIPDEARDLPNYIEGGIPGGGSSGDRHLLVIDRDRWLLFETWATRWSAAASRWEAGSGATWDLSTNDRRPDGWTSADAAGLAILPGLIRYDEIASGEPIRHAFRFTTRATNGYVWPASHQAGDTEGAPPMGARLRLKAGVDLSGYPPDVQIIFQAMKTYGLILADNGSDMYITGTMDPRWDNDVLNPAFHSLYADDFEVIELGWNPVTSGVD</sequence>
<dbReference type="AlphaFoldDB" id="A0A956M2H0"/>
<evidence type="ECO:0000313" key="1">
    <source>
        <dbReference type="EMBL" id="MCA9729728.1"/>
    </source>
</evidence>
<gene>
    <name evidence="1" type="ORF">KC729_18745</name>
</gene>
<accession>A0A956M2H0</accession>
<dbReference type="EMBL" id="JAGQHR010000818">
    <property type="protein sequence ID" value="MCA9729728.1"/>
    <property type="molecule type" value="Genomic_DNA"/>
</dbReference>
<comment type="caution">
    <text evidence="1">The sequence shown here is derived from an EMBL/GenBank/DDBJ whole genome shotgun (WGS) entry which is preliminary data.</text>
</comment>
<organism evidence="1 2">
    <name type="scientific">Eiseniibacteriota bacterium</name>
    <dbReference type="NCBI Taxonomy" id="2212470"/>
    <lineage>
        <taxon>Bacteria</taxon>
        <taxon>Candidatus Eiseniibacteriota</taxon>
    </lineage>
</organism>
<name>A0A956M2H0_UNCEI</name>
<protein>
    <submittedName>
        <fullName evidence="1">Uncharacterized protein</fullName>
    </submittedName>
</protein>
<proteinExistence type="predicted"/>
<reference evidence="1" key="1">
    <citation type="submission" date="2020-04" db="EMBL/GenBank/DDBJ databases">
        <authorList>
            <person name="Zhang T."/>
        </authorList>
    </citation>
    <scope>NUCLEOTIDE SEQUENCE</scope>
    <source>
        <strain evidence="1">HKST-UBA01</strain>
    </source>
</reference>
<dbReference type="Proteomes" id="UP000697710">
    <property type="component" value="Unassembled WGS sequence"/>
</dbReference>
<evidence type="ECO:0000313" key="2">
    <source>
        <dbReference type="Proteomes" id="UP000697710"/>
    </source>
</evidence>